<dbReference type="GeneID" id="36540352"/>
<feature type="transmembrane region" description="Helical" evidence="1">
    <location>
        <begin position="40"/>
        <end position="62"/>
    </location>
</feature>
<comment type="caution">
    <text evidence="2">The sequence shown here is derived from an EMBL/GenBank/DDBJ whole genome shotgun (WGS) entry which is preliminary data.</text>
</comment>
<reference evidence="2" key="1">
    <citation type="submission" date="2016-12" db="EMBL/GenBank/DDBJ databases">
        <title>The genomes of Aspergillus section Nigri reveals drivers in fungal speciation.</title>
        <authorList>
            <consortium name="DOE Joint Genome Institute"/>
            <person name="Vesth T.C."/>
            <person name="Nybo J."/>
            <person name="Theobald S."/>
            <person name="Brandl J."/>
            <person name="Frisvad J.C."/>
            <person name="Nielsen K.F."/>
            <person name="Lyhne E.K."/>
            <person name="Kogle M.E."/>
            <person name="Kuo A."/>
            <person name="Riley R."/>
            <person name="Clum A."/>
            <person name="Nolan M."/>
            <person name="Lipzen A."/>
            <person name="Salamov A."/>
            <person name="Henrissat B."/>
            <person name="Wiebenga A."/>
            <person name="De vries R.P."/>
            <person name="Grigoriev I.V."/>
            <person name="Mortensen U.H."/>
            <person name="Andersen M.R."/>
            <person name="Baker S.E."/>
        </authorList>
    </citation>
    <scope>NUCLEOTIDE SEQUENCE</scope>
    <source>
        <strain evidence="2">IBT 28561</strain>
    </source>
</reference>
<dbReference type="Proteomes" id="UP000234254">
    <property type="component" value="Unassembled WGS sequence"/>
</dbReference>
<proteinExistence type="predicted"/>
<dbReference type="RefSeq" id="XP_024692903.1">
    <property type="nucleotide sequence ID" value="XM_024832829.1"/>
</dbReference>
<keyword evidence="1" id="KW-0812">Transmembrane</keyword>
<gene>
    <name evidence="2" type="ORF">P168DRAFT_155899</name>
</gene>
<keyword evidence="1" id="KW-0472">Membrane</keyword>
<sequence>MNCLVLCGIECLPFDLHAICIPSFEANICLSVYLSVYLHMYSSVGLVGFAFVAGFCMLRIFYV</sequence>
<evidence type="ECO:0000313" key="2">
    <source>
        <dbReference type="EMBL" id="PKY04309.1"/>
    </source>
</evidence>
<keyword evidence="1" id="KW-1133">Transmembrane helix</keyword>
<dbReference type="EMBL" id="MSFM01000006">
    <property type="protein sequence ID" value="PKY04309.1"/>
    <property type="molecule type" value="Genomic_DNA"/>
</dbReference>
<accession>A0A2I1D364</accession>
<organism evidence="2 3">
    <name type="scientific">Aspergillus campestris (strain IBT 28561)</name>
    <dbReference type="NCBI Taxonomy" id="1392248"/>
    <lineage>
        <taxon>Eukaryota</taxon>
        <taxon>Fungi</taxon>
        <taxon>Dikarya</taxon>
        <taxon>Ascomycota</taxon>
        <taxon>Pezizomycotina</taxon>
        <taxon>Eurotiomycetes</taxon>
        <taxon>Eurotiomycetidae</taxon>
        <taxon>Eurotiales</taxon>
        <taxon>Aspergillaceae</taxon>
        <taxon>Aspergillus</taxon>
        <taxon>Aspergillus subgen. Circumdati</taxon>
    </lineage>
</organism>
<keyword evidence="3" id="KW-1185">Reference proteome</keyword>
<dbReference type="AlphaFoldDB" id="A0A2I1D364"/>
<protein>
    <submittedName>
        <fullName evidence="2">Uncharacterized protein</fullName>
    </submittedName>
</protein>
<evidence type="ECO:0000256" key="1">
    <source>
        <dbReference type="SAM" id="Phobius"/>
    </source>
</evidence>
<name>A0A2I1D364_ASPC2</name>
<evidence type="ECO:0000313" key="3">
    <source>
        <dbReference type="Proteomes" id="UP000234254"/>
    </source>
</evidence>
<dbReference type="VEuPathDB" id="FungiDB:P168DRAFT_155899"/>